<accession>A0A2W5KBA5</accession>
<evidence type="ECO:0000313" key="2">
    <source>
        <dbReference type="Proteomes" id="UP000249577"/>
    </source>
</evidence>
<dbReference type="AlphaFoldDB" id="A0A2W5KBA5"/>
<dbReference type="Proteomes" id="UP000249577">
    <property type="component" value="Unassembled WGS sequence"/>
</dbReference>
<sequence length="185" mass="19822">MSAEPRPLRRVVTGALAIALPLGALAFAVVSLLQASETSVLADRQEATVAALEARVARLHERAGQTLDASAIYLTGDGAEIARAELQKLLVEAVGDADGRLIETQEPGDVRDADAPDDGRVELRVTFDVTNDGLLNLLYGLETRLPLLTVERIEARRLDANGETDAEDPTLRVSLVARGYRKTPS</sequence>
<evidence type="ECO:0000313" key="1">
    <source>
        <dbReference type="EMBL" id="PZQ14141.1"/>
    </source>
</evidence>
<proteinExistence type="predicted"/>
<dbReference type="EMBL" id="QFPN01000006">
    <property type="protein sequence ID" value="PZQ14141.1"/>
    <property type="molecule type" value="Genomic_DNA"/>
</dbReference>
<dbReference type="InterPro" id="IPR034756">
    <property type="entry name" value="T2SSM_b"/>
</dbReference>
<reference evidence="1 2" key="1">
    <citation type="submission" date="2017-08" db="EMBL/GenBank/DDBJ databases">
        <title>Infants hospitalized years apart are colonized by the same room-sourced microbial strains.</title>
        <authorList>
            <person name="Brooks B."/>
            <person name="Olm M.R."/>
            <person name="Firek B.A."/>
            <person name="Baker R."/>
            <person name="Thomas B.C."/>
            <person name="Morowitz M.J."/>
            <person name="Banfield J.F."/>
        </authorList>
    </citation>
    <scope>NUCLEOTIDE SEQUENCE [LARGE SCALE GENOMIC DNA]</scope>
    <source>
        <strain evidence="1">S2_005_003_R2_43</strain>
    </source>
</reference>
<evidence type="ECO:0008006" key="3">
    <source>
        <dbReference type="Google" id="ProtNLM"/>
    </source>
</evidence>
<gene>
    <name evidence="1" type="ORF">DI565_11935</name>
</gene>
<name>A0A2W5KBA5_ANCNO</name>
<comment type="caution">
    <text evidence="1">The sequence shown here is derived from an EMBL/GenBank/DDBJ whole genome shotgun (WGS) entry which is preliminary data.</text>
</comment>
<dbReference type="NCBIfam" id="NF040576">
    <property type="entry name" value="T2SS_GspM_XpsM"/>
    <property type="match status" value="1"/>
</dbReference>
<protein>
    <recommendedName>
        <fullName evidence="3">General secretion pathway protein M</fullName>
    </recommendedName>
</protein>
<organism evidence="1 2">
    <name type="scientific">Ancylobacter novellus</name>
    <name type="common">Thiobacillus novellus</name>
    <dbReference type="NCBI Taxonomy" id="921"/>
    <lineage>
        <taxon>Bacteria</taxon>
        <taxon>Pseudomonadati</taxon>
        <taxon>Pseudomonadota</taxon>
        <taxon>Alphaproteobacteria</taxon>
        <taxon>Hyphomicrobiales</taxon>
        <taxon>Xanthobacteraceae</taxon>
        <taxon>Ancylobacter</taxon>
    </lineage>
</organism>
<dbReference type="Pfam" id="PF10741">
    <property type="entry name" value="T2SSM_b"/>
    <property type="match status" value="1"/>
</dbReference>